<protein>
    <submittedName>
        <fullName evidence="2">Uncharacterized protein</fullName>
    </submittedName>
</protein>
<sequence length="176" mass="19285">MSPSPSPPLPTSPPPVTPSTPARAKLPSPTHIAEICLHTLLGSAHQCHSGVGLCASALVSICPDWTCYPQIKPSPSTAAAADLDCGKGNANQDAWKWVDELEVYKEYWAWAFDRGRRFGLMTTNMSESLNRVLKGIRAIPITAFVAGTFYKLNSYFSKRRENGNLDRGRRRGRGRA</sequence>
<evidence type="ECO:0000313" key="2">
    <source>
        <dbReference type="EMBL" id="CAD1837696.1"/>
    </source>
</evidence>
<dbReference type="EMBL" id="LR862132">
    <property type="protein sequence ID" value="CAD1837696.1"/>
    <property type="molecule type" value="Genomic_DNA"/>
</dbReference>
<proteinExistence type="predicted"/>
<organism evidence="2">
    <name type="scientific">Ananas comosus var. bracteatus</name>
    <name type="common">red pineapple</name>
    <dbReference type="NCBI Taxonomy" id="296719"/>
    <lineage>
        <taxon>Eukaryota</taxon>
        <taxon>Viridiplantae</taxon>
        <taxon>Streptophyta</taxon>
        <taxon>Embryophyta</taxon>
        <taxon>Tracheophyta</taxon>
        <taxon>Spermatophyta</taxon>
        <taxon>Magnoliopsida</taxon>
        <taxon>Liliopsida</taxon>
        <taxon>Poales</taxon>
        <taxon>Bromeliaceae</taxon>
        <taxon>Bromelioideae</taxon>
        <taxon>Ananas</taxon>
    </lineage>
</organism>
<gene>
    <name evidence="2" type="ORF">CB5_LOCUS20907</name>
</gene>
<reference evidence="2" key="1">
    <citation type="submission" date="2020-07" db="EMBL/GenBank/DDBJ databases">
        <authorList>
            <person name="Lin J."/>
        </authorList>
    </citation>
    <scope>NUCLEOTIDE SEQUENCE</scope>
</reference>
<evidence type="ECO:0000256" key="1">
    <source>
        <dbReference type="SAM" id="MobiDB-lite"/>
    </source>
</evidence>
<name>A0A6V7Q435_ANACO</name>
<feature type="region of interest" description="Disordered" evidence="1">
    <location>
        <begin position="1"/>
        <end position="26"/>
    </location>
</feature>
<feature type="compositionally biased region" description="Pro residues" evidence="1">
    <location>
        <begin position="1"/>
        <end position="18"/>
    </location>
</feature>
<accession>A0A6V7Q435</accession>
<dbReference type="AlphaFoldDB" id="A0A6V7Q435"/>